<dbReference type="InterPro" id="IPR039537">
    <property type="entry name" value="Retrotran_Ty1/copia-like"/>
</dbReference>
<keyword evidence="2" id="KW-0378">Hydrolase</keyword>
<evidence type="ECO:0000313" key="5">
    <source>
        <dbReference type="EMBL" id="GEX94990.1"/>
    </source>
</evidence>
<feature type="non-terminal residue" evidence="5">
    <location>
        <position position="1"/>
    </location>
</feature>
<dbReference type="SUPFAM" id="SSF53098">
    <property type="entry name" value="Ribonuclease H-like"/>
    <property type="match status" value="1"/>
</dbReference>
<dbReference type="Gene3D" id="3.30.420.10">
    <property type="entry name" value="Ribonuclease H-like superfamily/Ribonuclease H"/>
    <property type="match status" value="1"/>
</dbReference>
<feature type="region of interest" description="Disordered" evidence="3">
    <location>
        <begin position="138"/>
        <end position="177"/>
    </location>
</feature>
<evidence type="ECO:0000256" key="3">
    <source>
        <dbReference type="SAM" id="MobiDB-lite"/>
    </source>
</evidence>
<dbReference type="GO" id="GO:0003676">
    <property type="term" value="F:nucleic acid binding"/>
    <property type="evidence" value="ECO:0007669"/>
    <property type="project" value="InterPro"/>
</dbReference>
<dbReference type="GO" id="GO:0016787">
    <property type="term" value="F:hydrolase activity"/>
    <property type="evidence" value="ECO:0007669"/>
    <property type="project" value="UniProtKB-KW"/>
</dbReference>
<protein>
    <submittedName>
        <fullName evidence="5">Retrotransposon protein, putative, unclassified</fullName>
    </submittedName>
</protein>
<gene>
    <name evidence="5" type="ORF">Tci_366965</name>
</gene>
<evidence type="ECO:0000256" key="1">
    <source>
        <dbReference type="ARBA" id="ARBA00022723"/>
    </source>
</evidence>
<evidence type="ECO:0000256" key="2">
    <source>
        <dbReference type="ARBA" id="ARBA00022801"/>
    </source>
</evidence>
<feature type="domain" description="Reverse transcriptase Ty1/copia-type" evidence="4">
    <location>
        <begin position="220"/>
        <end position="277"/>
    </location>
</feature>
<evidence type="ECO:0000259" key="4">
    <source>
        <dbReference type="Pfam" id="PF07727"/>
    </source>
</evidence>
<comment type="caution">
    <text evidence="5">The sequence shown here is derived from an EMBL/GenBank/DDBJ whole genome shotgun (WGS) entry which is preliminary data.</text>
</comment>
<dbReference type="AlphaFoldDB" id="A0A699HB61"/>
<proteinExistence type="predicted"/>
<feature type="compositionally biased region" description="Low complexity" evidence="3">
    <location>
        <begin position="139"/>
        <end position="153"/>
    </location>
</feature>
<dbReference type="Pfam" id="PF07727">
    <property type="entry name" value="RVT_2"/>
    <property type="match status" value="1"/>
</dbReference>
<accession>A0A699HB61</accession>
<dbReference type="EMBL" id="BKCJ010141115">
    <property type="protein sequence ID" value="GEX94990.1"/>
    <property type="molecule type" value="Genomic_DNA"/>
</dbReference>
<dbReference type="InterPro" id="IPR013103">
    <property type="entry name" value="RVT_2"/>
</dbReference>
<dbReference type="InterPro" id="IPR012337">
    <property type="entry name" value="RNaseH-like_sf"/>
</dbReference>
<dbReference type="GO" id="GO:0046872">
    <property type="term" value="F:metal ion binding"/>
    <property type="evidence" value="ECO:0007669"/>
    <property type="project" value="UniProtKB-KW"/>
</dbReference>
<organism evidence="5">
    <name type="scientific">Tanacetum cinerariifolium</name>
    <name type="common">Dalmatian daisy</name>
    <name type="synonym">Chrysanthemum cinerariifolium</name>
    <dbReference type="NCBI Taxonomy" id="118510"/>
    <lineage>
        <taxon>Eukaryota</taxon>
        <taxon>Viridiplantae</taxon>
        <taxon>Streptophyta</taxon>
        <taxon>Embryophyta</taxon>
        <taxon>Tracheophyta</taxon>
        <taxon>Spermatophyta</taxon>
        <taxon>Magnoliopsida</taxon>
        <taxon>eudicotyledons</taxon>
        <taxon>Gunneridae</taxon>
        <taxon>Pentapetalae</taxon>
        <taxon>asterids</taxon>
        <taxon>campanulids</taxon>
        <taxon>Asterales</taxon>
        <taxon>Asteraceae</taxon>
        <taxon>Asteroideae</taxon>
        <taxon>Anthemideae</taxon>
        <taxon>Anthemidinae</taxon>
        <taxon>Tanacetum</taxon>
    </lineage>
</organism>
<dbReference type="PANTHER" id="PTHR42648:SF18">
    <property type="entry name" value="RETROTRANSPOSON, UNCLASSIFIED-LIKE PROTEIN"/>
    <property type="match status" value="1"/>
</dbReference>
<keyword evidence="1" id="KW-0479">Metal-binding</keyword>
<sequence>YMWASMDGMESGYRRTWTRGIEFLNKTLNAFFKEEEIEHQTSTPRTLEWNDVLKRQNHTLVESARTMLSASKVPLFFWAVAIATACLVPQQQKASDYDNSDPAPHIQNVSTLADIITPSQQELDLLFGPLYGELFNEGTSSVNKSSSTTNNSKQQDTPPTMNNPSLTEPTTPTTNLMPRKTTIIKQKLNIPILSVYGYEKLLSLPHEEGIDFEESIASVARLEEEVYVAQPDGFVDPDDPNKVYQLRLALYGLKKALRAWYDELSHFLMSKGFTKGQSIGTPMAIKPKLDADLSGKLVDQTDYRSKVGSLMYLTSSGPDIMQAMPTMPDVLIRAKARLEEHNS</sequence>
<reference evidence="5" key="1">
    <citation type="journal article" date="2019" name="Sci. Rep.">
        <title>Draft genome of Tanacetum cinerariifolium, the natural source of mosquito coil.</title>
        <authorList>
            <person name="Yamashiro T."/>
            <person name="Shiraishi A."/>
            <person name="Satake H."/>
            <person name="Nakayama K."/>
        </authorList>
    </citation>
    <scope>NUCLEOTIDE SEQUENCE</scope>
</reference>
<dbReference type="InterPro" id="IPR036397">
    <property type="entry name" value="RNaseH_sf"/>
</dbReference>
<feature type="compositionally biased region" description="Polar residues" evidence="3">
    <location>
        <begin position="154"/>
        <end position="176"/>
    </location>
</feature>
<name>A0A699HB61_TANCI</name>
<dbReference type="PANTHER" id="PTHR42648">
    <property type="entry name" value="TRANSPOSASE, PUTATIVE-RELATED"/>
    <property type="match status" value="1"/>
</dbReference>